<feature type="compositionally biased region" description="Low complexity" evidence="7">
    <location>
        <begin position="126"/>
        <end position="135"/>
    </location>
</feature>
<evidence type="ECO:0000256" key="7">
    <source>
        <dbReference type="SAM" id="MobiDB-lite"/>
    </source>
</evidence>
<feature type="region of interest" description="Disordered" evidence="7">
    <location>
        <begin position="1"/>
        <end position="68"/>
    </location>
</feature>
<evidence type="ECO:0000256" key="8">
    <source>
        <dbReference type="SAM" id="Phobius"/>
    </source>
</evidence>
<feature type="coiled-coil region" evidence="6">
    <location>
        <begin position="348"/>
        <end position="428"/>
    </location>
</feature>
<proteinExistence type="predicted"/>
<dbReference type="GO" id="GO:0005637">
    <property type="term" value="C:nuclear inner membrane"/>
    <property type="evidence" value="ECO:0007669"/>
    <property type="project" value="UniProtKB-SubCell"/>
</dbReference>
<evidence type="ECO:0000256" key="2">
    <source>
        <dbReference type="ARBA" id="ARBA00022989"/>
    </source>
</evidence>
<name>A0A8C9JIB6_PANTA</name>
<evidence type="ECO:0000256" key="4">
    <source>
        <dbReference type="ARBA" id="ARBA00023136"/>
    </source>
</evidence>
<dbReference type="GO" id="GO:0021817">
    <property type="term" value="P:nucleokinesis involved in cell motility in cerebral cortex radial glia guided migration"/>
    <property type="evidence" value="ECO:0007669"/>
    <property type="project" value="Ensembl"/>
</dbReference>
<reference evidence="10" key="1">
    <citation type="submission" date="2025-08" db="UniProtKB">
        <authorList>
            <consortium name="Ensembl"/>
        </authorList>
    </citation>
    <scope>IDENTIFICATION</scope>
</reference>
<dbReference type="AlphaFoldDB" id="A0A8C9JIB6"/>
<sequence>MSRRSQRLTRYSQGDDDGGSSSGGSSVMGSQSTLFKDSPLRTLKRKSANMKRLSPAPQLGPSSDTHTSYYSESVVRESYFGSPRAASLLHSDPYWGEDLRVRRRRGTGGTESSKLNGLSENKGSEDFLGSSSGYSSEDDYAGYSETDHRGSGSRLRNAASWAASFFWMVVTSPGRLFGLLYWWVGTTWYRLTTAASLLDVFVLTRRFSSAKTFLWFLLLLLLLTGLTYGAWYFYPYGLQTFHPAMVSWWAAKGGSRQHDVWESRDFQAEQRILSRVHSLERRLEALAAEFSSNWQKEAVRLERLELRQGAAGGGGHVGLSHEDTLALLEGLVSRREAALKEDFRRDTAARIQEELVTLRAEHQQDSEDLFKKIVQASQESEARLQELKSEWQSRMTQESFRENSMKELGRLEGQLAGLRQELAALSLKQSSVADQVGLLPQQLQAVRDDVSWNHPSPLPNTVSSESPPAGLGLTLQREGVIGVTEEQVQRIVNQALKRYSEDRIGMVDYALESGGASVISTRCSETYETKTALLSLFGIPLWYHSQSPRVILQPDVHPGNCWAFQGPQGFAVVRLSARIRPTAVTLEHVPKSLSPNSTISSAPKDFAIFGFDEDAQQEGTLLGQFTYDQDGEPIQTFYFQDTKMATYQVVELRILTNWGHPEYTCIYRFRVHGEPTH</sequence>
<keyword evidence="4 8" id="KW-0472">Membrane</keyword>
<dbReference type="GO" id="GO:0005521">
    <property type="term" value="F:lamin binding"/>
    <property type="evidence" value="ECO:0007669"/>
    <property type="project" value="Ensembl"/>
</dbReference>
<keyword evidence="2 8" id="KW-1133">Transmembrane helix</keyword>
<evidence type="ECO:0000313" key="11">
    <source>
        <dbReference type="Proteomes" id="UP000675900"/>
    </source>
</evidence>
<keyword evidence="1 8" id="KW-0812">Transmembrane</keyword>
<feature type="domain" description="SUN" evidence="9">
    <location>
        <begin position="515"/>
        <end position="676"/>
    </location>
</feature>
<protein>
    <submittedName>
        <fullName evidence="10">Sad1 and UNC84 domain containing 2</fullName>
    </submittedName>
</protein>
<dbReference type="GO" id="GO:0034993">
    <property type="term" value="C:meiotic nuclear membrane microtubule tethering complex"/>
    <property type="evidence" value="ECO:0007669"/>
    <property type="project" value="Ensembl"/>
</dbReference>
<dbReference type="GO" id="GO:0042802">
    <property type="term" value="F:identical protein binding"/>
    <property type="evidence" value="ECO:0007669"/>
    <property type="project" value="Ensembl"/>
</dbReference>
<gene>
    <name evidence="10" type="primary">SUN2</name>
</gene>
<evidence type="ECO:0000256" key="3">
    <source>
        <dbReference type="ARBA" id="ARBA00023054"/>
    </source>
</evidence>
<feature type="transmembrane region" description="Helical" evidence="8">
    <location>
        <begin position="158"/>
        <end position="182"/>
    </location>
</feature>
<evidence type="ECO:0000256" key="1">
    <source>
        <dbReference type="ARBA" id="ARBA00022692"/>
    </source>
</evidence>
<feature type="region of interest" description="Disordered" evidence="7">
    <location>
        <begin position="105"/>
        <end position="136"/>
    </location>
</feature>
<dbReference type="GO" id="GO:0030335">
    <property type="term" value="P:positive regulation of cell migration"/>
    <property type="evidence" value="ECO:0007669"/>
    <property type="project" value="Ensembl"/>
</dbReference>
<dbReference type="FunFam" id="2.60.120.260:FF:000009">
    <property type="entry name" value="SUN domain-containing protein 1 isoform X1"/>
    <property type="match status" value="1"/>
</dbReference>
<dbReference type="Ensembl" id="ENSPTIT00000005279.1">
    <property type="protein sequence ID" value="ENSPTIP00000001864.1"/>
    <property type="gene ID" value="ENSPTIG00000004612.1"/>
</dbReference>
<dbReference type="GO" id="GO:0000781">
    <property type="term" value="C:chromosome, telomeric region"/>
    <property type="evidence" value="ECO:0007669"/>
    <property type="project" value="Ensembl"/>
</dbReference>
<dbReference type="GeneTree" id="ENSGT00940000160024"/>
<feature type="compositionally biased region" description="Polar residues" evidence="7">
    <location>
        <begin position="111"/>
        <end position="121"/>
    </location>
</feature>
<dbReference type="GO" id="GO:0051642">
    <property type="term" value="P:centrosome localization"/>
    <property type="evidence" value="ECO:0007669"/>
    <property type="project" value="Ensembl"/>
</dbReference>
<dbReference type="GO" id="GO:0140444">
    <property type="term" value="F:cytoskeleton-nuclear membrane anchor activity"/>
    <property type="evidence" value="ECO:0007669"/>
    <property type="project" value="Ensembl"/>
</dbReference>
<dbReference type="Pfam" id="PF18580">
    <property type="entry name" value="HTH_SUN2"/>
    <property type="match status" value="1"/>
</dbReference>
<feature type="compositionally biased region" description="Low complexity" evidence="7">
    <location>
        <begin position="23"/>
        <end position="32"/>
    </location>
</feature>
<dbReference type="InterPro" id="IPR040994">
    <property type="entry name" value="Sun_CC2"/>
</dbReference>
<evidence type="ECO:0000256" key="6">
    <source>
        <dbReference type="SAM" id="Coils"/>
    </source>
</evidence>
<keyword evidence="3 6" id="KW-0175">Coiled coil</keyword>
<dbReference type="InterPro" id="IPR012919">
    <property type="entry name" value="SUN_dom"/>
</dbReference>
<dbReference type="Gene3D" id="2.60.120.260">
    <property type="entry name" value="Galactose-binding domain-like"/>
    <property type="match status" value="1"/>
</dbReference>
<evidence type="ECO:0000256" key="5">
    <source>
        <dbReference type="ARBA" id="ARBA00037816"/>
    </source>
</evidence>
<dbReference type="PANTHER" id="PTHR12911:SF22">
    <property type="entry name" value="SUN DOMAIN-CONTAINING PROTEIN 2"/>
    <property type="match status" value="1"/>
</dbReference>
<dbReference type="InterPro" id="IPR045119">
    <property type="entry name" value="SUN1-5"/>
</dbReference>
<dbReference type="GO" id="GO:0090292">
    <property type="term" value="P:nuclear matrix anchoring at nuclear membrane"/>
    <property type="evidence" value="ECO:0007669"/>
    <property type="project" value="Ensembl"/>
</dbReference>
<evidence type="ECO:0000259" key="9">
    <source>
        <dbReference type="PROSITE" id="PS51469"/>
    </source>
</evidence>
<dbReference type="GO" id="GO:0000794">
    <property type="term" value="C:condensed nuclear chromosome"/>
    <property type="evidence" value="ECO:0007669"/>
    <property type="project" value="Ensembl"/>
</dbReference>
<reference evidence="10" key="2">
    <citation type="submission" date="2025-09" db="UniProtKB">
        <authorList>
            <consortium name="Ensembl"/>
        </authorList>
    </citation>
    <scope>IDENTIFICATION</scope>
</reference>
<dbReference type="GO" id="GO:0031022">
    <property type="term" value="P:nuclear migration along microfilament"/>
    <property type="evidence" value="ECO:0007669"/>
    <property type="project" value="Ensembl"/>
</dbReference>
<dbReference type="PANTHER" id="PTHR12911">
    <property type="entry name" value="SAD1/UNC-84-LIKE PROTEIN-RELATED"/>
    <property type="match status" value="1"/>
</dbReference>
<dbReference type="CDD" id="cd21438">
    <property type="entry name" value="SUN2_cc1"/>
    <property type="match status" value="1"/>
</dbReference>
<dbReference type="Proteomes" id="UP000675900">
    <property type="component" value="Unassembled WGS sequence"/>
</dbReference>
<comment type="subcellular location">
    <subcellularLocation>
        <location evidence="5">Nucleus inner membrane</location>
        <topology evidence="5">Single-pass type II membrane protein</topology>
    </subcellularLocation>
</comment>
<dbReference type="Pfam" id="PF07738">
    <property type="entry name" value="Sad1_UNC"/>
    <property type="match status" value="1"/>
</dbReference>
<keyword evidence="11" id="KW-1185">Reference proteome</keyword>
<evidence type="ECO:0000313" key="10">
    <source>
        <dbReference type="Ensembl" id="ENSPTIP00000001864.1"/>
    </source>
</evidence>
<dbReference type="PROSITE" id="PS51469">
    <property type="entry name" value="SUN"/>
    <property type="match status" value="1"/>
</dbReference>
<organism evidence="10 11">
    <name type="scientific">Panthera tigris altaica</name>
    <name type="common">Siberian tiger</name>
    <dbReference type="NCBI Taxonomy" id="74533"/>
    <lineage>
        <taxon>Eukaryota</taxon>
        <taxon>Metazoa</taxon>
        <taxon>Chordata</taxon>
        <taxon>Craniata</taxon>
        <taxon>Vertebrata</taxon>
        <taxon>Euteleostomi</taxon>
        <taxon>Mammalia</taxon>
        <taxon>Eutheria</taxon>
        <taxon>Laurasiatheria</taxon>
        <taxon>Carnivora</taxon>
        <taxon>Feliformia</taxon>
        <taxon>Felidae</taxon>
        <taxon>Pantherinae</taxon>
        <taxon>Panthera</taxon>
    </lineage>
</organism>
<accession>A0A8C9JIB6</accession>
<feature type="transmembrane region" description="Helical" evidence="8">
    <location>
        <begin position="213"/>
        <end position="234"/>
    </location>
</feature>